<comment type="caution">
    <text evidence="1">The sequence shown here is derived from an EMBL/GenBank/DDBJ whole genome shotgun (WGS) entry which is preliminary data.</text>
</comment>
<accession>A0A8S9KC26</accession>
<dbReference type="AlphaFoldDB" id="A0A8S9KC26"/>
<organism evidence="1">
    <name type="scientific">Brassica cretica</name>
    <name type="common">Mustard</name>
    <dbReference type="NCBI Taxonomy" id="69181"/>
    <lineage>
        <taxon>Eukaryota</taxon>
        <taxon>Viridiplantae</taxon>
        <taxon>Streptophyta</taxon>
        <taxon>Embryophyta</taxon>
        <taxon>Tracheophyta</taxon>
        <taxon>Spermatophyta</taxon>
        <taxon>Magnoliopsida</taxon>
        <taxon>eudicotyledons</taxon>
        <taxon>Gunneridae</taxon>
        <taxon>Pentapetalae</taxon>
        <taxon>rosids</taxon>
        <taxon>malvids</taxon>
        <taxon>Brassicales</taxon>
        <taxon>Brassicaceae</taxon>
        <taxon>Brassiceae</taxon>
        <taxon>Brassica</taxon>
    </lineage>
</organism>
<name>A0A8S9KC26_BRACR</name>
<reference evidence="1" key="1">
    <citation type="submission" date="2019-12" db="EMBL/GenBank/DDBJ databases">
        <title>Genome sequencing and annotation of Brassica cretica.</title>
        <authorList>
            <person name="Studholme D.J."/>
            <person name="Sarris P.F."/>
        </authorList>
    </citation>
    <scope>NUCLEOTIDE SEQUENCE</scope>
    <source>
        <strain evidence="1">PFS-102/07</strain>
        <tissue evidence="1">Leaf</tissue>
    </source>
</reference>
<proteinExistence type="predicted"/>
<evidence type="ECO:0000313" key="1">
    <source>
        <dbReference type="EMBL" id="KAF2591118.1"/>
    </source>
</evidence>
<sequence length="60" mass="6777">MFSEKRVEVSISGALMRLLGGSWLCLRGPFPFSVAVSLREFILVRGAEKWRSDKEEFCGP</sequence>
<gene>
    <name evidence="1" type="ORF">F2Q70_00041657</name>
</gene>
<dbReference type="EMBL" id="QGKY02000190">
    <property type="protein sequence ID" value="KAF2591118.1"/>
    <property type="molecule type" value="Genomic_DNA"/>
</dbReference>
<protein>
    <submittedName>
        <fullName evidence="1">Uncharacterized protein</fullName>
    </submittedName>
</protein>